<comment type="caution">
    <text evidence="3">The sequence shown here is derived from an EMBL/GenBank/DDBJ whole genome shotgun (WGS) entry which is preliminary data.</text>
</comment>
<dbReference type="InterPro" id="IPR003870">
    <property type="entry name" value="DUF222"/>
</dbReference>
<dbReference type="Pfam" id="PF02720">
    <property type="entry name" value="DUF222"/>
    <property type="match status" value="1"/>
</dbReference>
<organism evidence="3 4">
    <name type="scientific">Occultella glacieicola</name>
    <dbReference type="NCBI Taxonomy" id="2518684"/>
    <lineage>
        <taxon>Bacteria</taxon>
        <taxon>Bacillati</taxon>
        <taxon>Actinomycetota</taxon>
        <taxon>Actinomycetes</taxon>
        <taxon>Micrococcales</taxon>
        <taxon>Ruaniaceae</taxon>
        <taxon>Occultella</taxon>
    </lineage>
</organism>
<feature type="region of interest" description="Disordered" evidence="1">
    <location>
        <begin position="224"/>
        <end position="281"/>
    </location>
</feature>
<evidence type="ECO:0000259" key="2">
    <source>
        <dbReference type="Pfam" id="PF02720"/>
    </source>
</evidence>
<feature type="compositionally biased region" description="Basic and acidic residues" evidence="1">
    <location>
        <begin position="261"/>
        <end position="270"/>
    </location>
</feature>
<evidence type="ECO:0000313" key="3">
    <source>
        <dbReference type="EMBL" id="TDE97197.1"/>
    </source>
</evidence>
<name>A0ABY2E883_9MICO</name>
<sequence length="453" mass="47803">MNQPALEMFTQGQTSTAGDELAMRLTTTRNECLSLIRQGTMFTSILVGTGAALAVGRIDPAKAKIMAESLVDVPGEVAMAVEDLVLPKAPDRTPGQVRSDVAKALISVDPAQAQARAQRRARSRKVTRPRTLPDGEASVWVSGPADQVLTLDVALDGAARAARTAGDPRTLDQLRFDILTDVGALALAGGRFPGTDTDLASNGGRRPEIHVTVALEHLLAADGSGNAGPGADRGAQPCPDGAIGTGEALGVGRRPWSGRGGRAEQIHDTHPSPPKTSIDPETVPILTGYVPITPTAARAIAAGGIWRRLVTDPLTHAVLDLGHTRYRPTQELADHIVARDRTCVGPGCSRPASGCDLDHTVAWIHSPEGADEPGDAAGGTTSEDNLGPMCTREHLIKTHGGFRVEQAEPGLFEWTTPAGLRYRRERDGTRTFLGHVVYGTLHPPRPPDAPPPF</sequence>
<dbReference type="CDD" id="cd00085">
    <property type="entry name" value="HNHc"/>
    <property type="match status" value="1"/>
</dbReference>
<keyword evidence="4" id="KW-1185">Reference proteome</keyword>
<gene>
    <name evidence="3" type="ORF">EXU48_03000</name>
</gene>
<protein>
    <submittedName>
        <fullName evidence="3">DUF222 domain-containing protein</fullName>
    </submittedName>
</protein>
<dbReference type="InterPro" id="IPR003615">
    <property type="entry name" value="HNH_nuc"/>
</dbReference>
<reference evidence="3 4" key="1">
    <citation type="submission" date="2019-03" db="EMBL/GenBank/DDBJ databases">
        <title>Genomic features of bacteria from cold environments.</title>
        <authorList>
            <person name="Shen L."/>
        </authorList>
    </citation>
    <scope>NUCLEOTIDE SEQUENCE [LARGE SCALE GENOMIC DNA]</scope>
    <source>
        <strain evidence="4">T3246-1</strain>
    </source>
</reference>
<dbReference type="Proteomes" id="UP000504882">
    <property type="component" value="Unassembled WGS sequence"/>
</dbReference>
<evidence type="ECO:0000313" key="4">
    <source>
        <dbReference type="Proteomes" id="UP000504882"/>
    </source>
</evidence>
<proteinExistence type="predicted"/>
<evidence type="ECO:0000256" key="1">
    <source>
        <dbReference type="SAM" id="MobiDB-lite"/>
    </source>
</evidence>
<feature type="domain" description="DUF222" evidence="2">
    <location>
        <begin position="18"/>
        <end position="224"/>
    </location>
</feature>
<dbReference type="EMBL" id="SMNA01000002">
    <property type="protein sequence ID" value="TDE97197.1"/>
    <property type="molecule type" value="Genomic_DNA"/>
</dbReference>
<accession>A0ABY2E883</accession>